<gene>
    <name evidence="2" type="ORF">M407DRAFT_27526</name>
</gene>
<reference evidence="3" key="2">
    <citation type="submission" date="2015-01" db="EMBL/GenBank/DDBJ databases">
        <title>Evolutionary Origins and Diversification of the Mycorrhizal Mutualists.</title>
        <authorList>
            <consortium name="DOE Joint Genome Institute"/>
            <consortium name="Mycorrhizal Genomics Consortium"/>
            <person name="Kohler A."/>
            <person name="Kuo A."/>
            <person name="Nagy L.G."/>
            <person name="Floudas D."/>
            <person name="Copeland A."/>
            <person name="Barry K.W."/>
            <person name="Cichocki N."/>
            <person name="Veneault-Fourrey C."/>
            <person name="LaButti K."/>
            <person name="Lindquist E.A."/>
            <person name="Lipzen A."/>
            <person name="Lundell T."/>
            <person name="Morin E."/>
            <person name="Murat C."/>
            <person name="Riley R."/>
            <person name="Ohm R."/>
            <person name="Sun H."/>
            <person name="Tunlid A."/>
            <person name="Henrissat B."/>
            <person name="Grigoriev I.V."/>
            <person name="Hibbett D.S."/>
            <person name="Martin F."/>
        </authorList>
    </citation>
    <scope>NUCLEOTIDE SEQUENCE [LARGE SCALE GENOMIC DNA]</scope>
    <source>
        <strain evidence="3">MUT 4182</strain>
    </source>
</reference>
<evidence type="ECO:0008006" key="4">
    <source>
        <dbReference type="Google" id="ProtNLM"/>
    </source>
</evidence>
<protein>
    <recommendedName>
        <fullName evidence="4">BTB domain-containing protein</fullName>
    </recommendedName>
</protein>
<evidence type="ECO:0000313" key="2">
    <source>
        <dbReference type="EMBL" id="KIO22958.1"/>
    </source>
</evidence>
<feature type="region of interest" description="Disordered" evidence="1">
    <location>
        <begin position="24"/>
        <end position="45"/>
    </location>
</feature>
<reference evidence="2 3" key="1">
    <citation type="submission" date="2014-04" db="EMBL/GenBank/DDBJ databases">
        <authorList>
            <consortium name="DOE Joint Genome Institute"/>
            <person name="Kuo A."/>
            <person name="Girlanda M."/>
            <person name="Perotto S."/>
            <person name="Kohler A."/>
            <person name="Nagy L.G."/>
            <person name="Floudas D."/>
            <person name="Copeland A."/>
            <person name="Barry K.W."/>
            <person name="Cichocki N."/>
            <person name="Veneault-Fourrey C."/>
            <person name="LaButti K."/>
            <person name="Lindquist E.A."/>
            <person name="Lipzen A."/>
            <person name="Lundell T."/>
            <person name="Morin E."/>
            <person name="Murat C."/>
            <person name="Sun H."/>
            <person name="Tunlid A."/>
            <person name="Henrissat B."/>
            <person name="Grigoriev I.V."/>
            <person name="Hibbett D.S."/>
            <person name="Martin F."/>
            <person name="Nordberg H.P."/>
            <person name="Cantor M.N."/>
            <person name="Hua S.X."/>
        </authorList>
    </citation>
    <scope>NUCLEOTIDE SEQUENCE [LARGE SCALE GENOMIC DNA]</scope>
    <source>
        <strain evidence="2 3">MUT 4182</strain>
    </source>
</reference>
<dbReference type="AlphaFoldDB" id="A0A0C3KNM8"/>
<accession>A0A0C3KNM8</accession>
<dbReference type="STRING" id="1051891.A0A0C3KNM8"/>
<dbReference type="HOGENOM" id="CLU_1246145_0_0_1"/>
<proteinExistence type="predicted"/>
<evidence type="ECO:0000313" key="3">
    <source>
        <dbReference type="Proteomes" id="UP000054248"/>
    </source>
</evidence>
<dbReference type="EMBL" id="KN823096">
    <property type="protein sequence ID" value="KIO22958.1"/>
    <property type="molecule type" value="Genomic_DNA"/>
</dbReference>
<evidence type="ECO:0000256" key="1">
    <source>
        <dbReference type="SAM" id="MobiDB-lite"/>
    </source>
</evidence>
<dbReference type="OrthoDB" id="3223751at2759"/>
<name>A0A0C3KNM8_9AGAM</name>
<sequence length="222" mass="24931">MSGPMSEDELDQVVTNIELLELQASALPPETAPNSGPQPEPEAEGGRFAFPRHILKQSDFFRDMLTSTHIGGGGEGTEINPIVPDSISQVTKFQIESFYRVVDHRGFQGQLVLSQPQWFAALKLATAWNFDQVRQFIIQELDFVAVDPFDRIRIADECRVPEWLRPALARLCARKSDLTAAEGRALGYERFAAICRIREMEKLGSSPEKNRAHECCNSKCPR</sequence>
<dbReference type="Proteomes" id="UP000054248">
    <property type="component" value="Unassembled WGS sequence"/>
</dbReference>
<organism evidence="2 3">
    <name type="scientific">Tulasnella calospora MUT 4182</name>
    <dbReference type="NCBI Taxonomy" id="1051891"/>
    <lineage>
        <taxon>Eukaryota</taxon>
        <taxon>Fungi</taxon>
        <taxon>Dikarya</taxon>
        <taxon>Basidiomycota</taxon>
        <taxon>Agaricomycotina</taxon>
        <taxon>Agaricomycetes</taxon>
        <taxon>Cantharellales</taxon>
        <taxon>Tulasnellaceae</taxon>
        <taxon>Tulasnella</taxon>
    </lineage>
</organism>
<keyword evidence="3" id="KW-1185">Reference proteome</keyword>